<evidence type="ECO:0000313" key="12">
    <source>
        <dbReference type="Proteomes" id="UP000286482"/>
    </source>
</evidence>
<reference evidence="11 12" key="1">
    <citation type="submission" date="2018-09" db="EMBL/GenBank/DDBJ databases">
        <authorList>
            <person name="Wang Z."/>
        </authorList>
    </citation>
    <scope>NUCLEOTIDE SEQUENCE [LARGE SCALE GENOMIC DNA]</scope>
    <source>
        <strain evidence="11 12">ALS 81</strain>
    </source>
</reference>
<feature type="transmembrane region" description="Helical" evidence="9">
    <location>
        <begin position="12"/>
        <end position="34"/>
    </location>
</feature>
<dbReference type="Proteomes" id="UP000286482">
    <property type="component" value="Unassembled WGS sequence"/>
</dbReference>
<keyword evidence="3" id="KW-1003">Cell membrane</keyword>
<evidence type="ECO:0000256" key="6">
    <source>
        <dbReference type="ARBA" id="ARBA00022989"/>
    </source>
</evidence>
<evidence type="ECO:0000256" key="7">
    <source>
        <dbReference type="ARBA" id="ARBA00023136"/>
    </source>
</evidence>
<evidence type="ECO:0000259" key="10">
    <source>
        <dbReference type="Pfam" id="PF04290"/>
    </source>
</evidence>
<dbReference type="InterPro" id="IPR007387">
    <property type="entry name" value="TRAP_DctQ"/>
</dbReference>
<keyword evidence="4 9" id="KW-0997">Cell inner membrane</keyword>
<comment type="subunit">
    <text evidence="9">The complex comprises the extracytoplasmic solute receptor protein and the two transmembrane proteins.</text>
</comment>
<organism evidence="11 12">
    <name type="scientific">Alginatibacterium sediminis</name>
    <dbReference type="NCBI Taxonomy" id="2164068"/>
    <lineage>
        <taxon>Bacteria</taxon>
        <taxon>Pseudomonadati</taxon>
        <taxon>Pseudomonadota</taxon>
        <taxon>Gammaproteobacteria</taxon>
        <taxon>Alteromonadales</taxon>
        <taxon>Alteromonadaceae</taxon>
        <taxon>Alginatibacterium</taxon>
    </lineage>
</organism>
<dbReference type="GO" id="GO:0015740">
    <property type="term" value="P:C4-dicarboxylate transport"/>
    <property type="evidence" value="ECO:0007669"/>
    <property type="project" value="TreeGrafter"/>
</dbReference>
<dbReference type="InterPro" id="IPR055348">
    <property type="entry name" value="DctQ"/>
</dbReference>
<dbReference type="PANTHER" id="PTHR35011">
    <property type="entry name" value="2,3-DIKETO-L-GULONATE TRAP TRANSPORTER SMALL PERMEASE PROTEIN YIAM"/>
    <property type="match status" value="1"/>
</dbReference>
<comment type="subcellular location">
    <subcellularLocation>
        <location evidence="1 9">Cell inner membrane</location>
        <topology evidence="1 9">Multi-pass membrane protein</topology>
    </subcellularLocation>
</comment>
<dbReference type="EMBL" id="RAQO01000006">
    <property type="protein sequence ID" value="RKF17882.1"/>
    <property type="molecule type" value="Genomic_DNA"/>
</dbReference>
<evidence type="ECO:0000256" key="3">
    <source>
        <dbReference type="ARBA" id="ARBA00022475"/>
    </source>
</evidence>
<sequence length="172" mass="19030">MSFSNLNQAVNRALSSILIFFMGAMVVTVVWQVFTRFVTNDPSVFTDELSRYLLIWIGILGGAYTYAVKRHLALELLMPHLSFTKQQVLCIFINLLIVAFSSITFVYGGSAYVLNTLEHQQVSPGLSIAGHQLLIGYVYAVVPIAGLLINYYGVLDISDSFVKILTAKKGSK</sequence>
<keyword evidence="7 9" id="KW-0472">Membrane</keyword>
<keyword evidence="5 9" id="KW-0812">Transmembrane</keyword>
<dbReference type="RefSeq" id="WP_120355108.1">
    <property type="nucleotide sequence ID" value="NZ_RAQO01000006.1"/>
</dbReference>
<evidence type="ECO:0000256" key="8">
    <source>
        <dbReference type="ARBA" id="ARBA00038436"/>
    </source>
</evidence>
<keyword evidence="2 9" id="KW-0813">Transport</keyword>
<comment type="similarity">
    <text evidence="8 9">Belongs to the TRAP transporter small permease family.</text>
</comment>
<dbReference type="GO" id="GO:0022857">
    <property type="term" value="F:transmembrane transporter activity"/>
    <property type="evidence" value="ECO:0007669"/>
    <property type="project" value="UniProtKB-UniRule"/>
</dbReference>
<proteinExistence type="inferred from homology"/>
<dbReference type="Pfam" id="PF04290">
    <property type="entry name" value="DctQ"/>
    <property type="match status" value="1"/>
</dbReference>
<gene>
    <name evidence="11" type="ORF">DBZ36_11550</name>
</gene>
<evidence type="ECO:0000256" key="4">
    <source>
        <dbReference type="ARBA" id="ARBA00022519"/>
    </source>
</evidence>
<feature type="transmembrane region" description="Helical" evidence="9">
    <location>
        <begin position="134"/>
        <end position="154"/>
    </location>
</feature>
<evidence type="ECO:0000256" key="1">
    <source>
        <dbReference type="ARBA" id="ARBA00004429"/>
    </source>
</evidence>
<evidence type="ECO:0000256" key="2">
    <source>
        <dbReference type="ARBA" id="ARBA00022448"/>
    </source>
</evidence>
<name>A0A420EB64_9ALTE</name>
<feature type="domain" description="Tripartite ATP-independent periplasmic transporters DctQ component" evidence="10">
    <location>
        <begin position="25"/>
        <end position="157"/>
    </location>
</feature>
<accession>A0A420EB64</accession>
<keyword evidence="12" id="KW-1185">Reference proteome</keyword>
<dbReference type="PANTHER" id="PTHR35011:SF2">
    <property type="entry name" value="2,3-DIKETO-L-GULONATE TRAP TRANSPORTER SMALL PERMEASE PROTEIN YIAM"/>
    <property type="match status" value="1"/>
</dbReference>
<dbReference type="OrthoDB" id="2085311at2"/>
<feature type="transmembrane region" description="Helical" evidence="9">
    <location>
        <begin position="49"/>
        <end position="67"/>
    </location>
</feature>
<evidence type="ECO:0000256" key="5">
    <source>
        <dbReference type="ARBA" id="ARBA00022692"/>
    </source>
</evidence>
<keyword evidence="6 9" id="KW-1133">Transmembrane helix</keyword>
<dbReference type="AlphaFoldDB" id="A0A420EB64"/>
<dbReference type="GO" id="GO:0005886">
    <property type="term" value="C:plasma membrane"/>
    <property type="evidence" value="ECO:0007669"/>
    <property type="project" value="UniProtKB-SubCell"/>
</dbReference>
<evidence type="ECO:0000256" key="9">
    <source>
        <dbReference type="RuleBase" id="RU369079"/>
    </source>
</evidence>
<comment type="function">
    <text evidence="9">Part of the tripartite ATP-independent periplasmic (TRAP) transport system.</text>
</comment>
<feature type="transmembrane region" description="Helical" evidence="9">
    <location>
        <begin position="88"/>
        <end position="114"/>
    </location>
</feature>
<protein>
    <recommendedName>
        <fullName evidence="9">TRAP transporter small permease protein</fullName>
    </recommendedName>
</protein>
<evidence type="ECO:0000313" key="11">
    <source>
        <dbReference type="EMBL" id="RKF17882.1"/>
    </source>
</evidence>
<comment type="caution">
    <text evidence="11">The sequence shown here is derived from an EMBL/GenBank/DDBJ whole genome shotgun (WGS) entry which is preliminary data.</text>
</comment>